<protein>
    <submittedName>
        <fullName evidence="1">Uncharacterized protein</fullName>
    </submittedName>
</protein>
<dbReference type="EMBL" id="RCHS01003769">
    <property type="protein sequence ID" value="RMX39857.1"/>
    <property type="molecule type" value="Genomic_DNA"/>
</dbReference>
<evidence type="ECO:0000313" key="1">
    <source>
        <dbReference type="EMBL" id="RMX39857.1"/>
    </source>
</evidence>
<reference evidence="1 2" key="1">
    <citation type="journal article" date="2018" name="Sci. Rep.">
        <title>Comparative analysis of the Pocillopora damicornis genome highlights role of immune system in coral evolution.</title>
        <authorList>
            <person name="Cunning R."/>
            <person name="Bay R.A."/>
            <person name="Gillette P."/>
            <person name="Baker A.C."/>
            <person name="Traylor-Knowles N."/>
        </authorList>
    </citation>
    <scope>NUCLEOTIDE SEQUENCE [LARGE SCALE GENOMIC DNA]</scope>
    <source>
        <strain evidence="1">RSMAS</strain>
        <tissue evidence="1">Whole animal</tissue>
    </source>
</reference>
<dbReference type="AlphaFoldDB" id="A0A3M6TEK0"/>
<gene>
    <name evidence="1" type="ORF">pdam_00013467</name>
</gene>
<proteinExistence type="predicted"/>
<dbReference type="Proteomes" id="UP000275408">
    <property type="component" value="Unassembled WGS sequence"/>
</dbReference>
<sequence length="70" mass="8073">MNNVDIIDMDDRIKGTDLRGSKYTISQDGLCPRCGNSNRLYVILDKYVFLPLKSLVNYEYLKCFKTAHVP</sequence>
<evidence type="ECO:0000313" key="2">
    <source>
        <dbReference type="Proteomes" id="UP000275408"/>
    </source>
</evidence>
<accession>A0A3M6TEK0</accession>
<keyword evidence="2" id="KW-1185">Reference proteome</keyword>
<name>A0A3M6TEK0_POCDA</name>
<comment type="caution">
    <text evidence="1">The sequence shown here is derived from an EMBL/GenBank/DDBJ whole genome shotgun (WGS) entry which is preliminary data.</text>
</comment>
<organism evidence="1 2">
    <name type="scientific">Pocillopora damicornis</name>
    <name type="common">Cauliflower coral</name>
    <name type="synonym">Millepora damicornis</name>
    <dbReference type="NCBI Taxonomy" id="46731"/>
    <lineage>
        <taxon>Eukaryota</taxon>
        <taxon>Metazoa</taxon>
        <taxon>Cnidaria</taxon>
        <taxon>Anthozoa</taxon>
        <taxon>Hexacorallia</taxon>
        <taxon>Scleractinia</taxon>
        <taxon>Astrocoeniina</taxon>
        <taxon>Pocilloporidae</taxon>
        <taxon>Pocillopora</taxon>
    </lineage>
</organism>
<dbReference type="OrthoDB" id="5984063at2759"/>